<dbReference type="InterPro" id="IPR045743">
    <property type="entry name" value="DUF6089"/>
</dbReference>
<keyword evidence="3" id="KW-1185">Reference proteome</keyword>
<reference evidence="2 3" key="1">
    <citation type="submission" date="2016-06" db="EMBL/GenBank/DDBJ databases">
        <title>Draft genome sequence of Flavobacterium succinicans strain DD5b.</title>
        <authorList>
            <person name="Poehlein A."/>
            <person name="Daniel R."/>
            <person name="Simeonova D.D."/>
        </authorList>
    </citation>
    <scope>NUCLEOTIDE SEQUENCE [LARGE SCALE GENOMIC DNA]</scope>
    <source>
        <strain evidence="2 3">DD5b</strain>
    </source>
</reference>
<gene>
    <name evidence="2" type="ORF">FLB_26090</name>
</gene>
<name>A0A199XMI3_9FLAO</name>
<dbReference type="OrthoDB" id="654178at2"/>
<dbReference type="Gene3D" id="2.40.160.20">
    <property type="match status" value="1"/>
</dbReference>
<organism evidence="2 3">
    <name type="scientific">Flavobacterium succinicans</name>
    <dbReference type="NCBI Taxonomy" id="29536"/>
    <lineage>
        <taxon>Bacteria</taxon>
        <taxon>Pseudomonadati</taxon>
        <taxon>Bacteroidota</taxon>
        <taxon>Flavobacteriia</taxon>
        <taxon>Flavobacteriales</taxon>
        <taxon>Flavobacteriaceae</taxon>
        <taxon>Flavobacterium</taxon>
    </lineage>
</organism>
<dbReference type="PATRIC" id="fig|29536.5.peg.2709"/>
<dbReference type="EMBL" id="JMTM01000070">
    <property type="protein sequence ID" value="OAZ02938.1"/>
    <property type="molecule type" value="Genomic_DNA"/>
</dbReference>
<protein>
    <recommendedName>
        <fullName evidence="1">DUF6089 domain-containing protein</fullName>
    </recommendedName>
</protein>
<evidence type="ECO:0000259" key="1">
    <source>
        <dbReference type="Pfam" id="PF19573"/>
    </source>
</evidence>
<sequence>MKKFFYLLLVTFSYGISYSQIHEIGLFAGGSNFIGDVGATNYIAPNKAALGIIYKWNKSPRHAYRFSYTQSMLQSNDSKSKEGSRIQRGYSFTNTIKELSAGLEFNFFDFNLHETKTKITPYVFSGINYFFHDELYVDAIGDTYKEKTGNSIAIPMIVGIKSNVSRRFIIGLEVGARYTFTDNIDGSNPDTTTLQQYRFGNINNKDWYVFSGLTLTYTFGEKPCYCAY</sequence>
<evidence type="ECO:0000313" key="3">
    <source>
        <dbReference type="Proteomes" id="UP000093807"/>
    </source>
</evidence>
<dbReference type="RefSeq" id="WP_064716364.1">
    <property type="nucleotide sequence ID" value="NZ_JMTM01000070.1"/>
</dbReference>
<accession>A0A199XMI3</accession>
<dbReference type="AlphaFoldDB" id="A0A199XMI3"/>
<comment type="caution">
    <text evidence="2">The sequence shown here is derived from an EMBL/GenBank/DDBJ whole genome shotgun (WGS) entry which is preliminary data.</text>
</comment>
<dbReference type="Pfam" id="PF19573">
    <property type="entry name" value="DUF6089"/>
    <property type="match status" value="1"/>
</dbReference>
<proteinExistence type="predicted"/>
<evidence type="ECO:0000313" key="2">
    <source>
        <dbReference type="EMBL" id="OAZ02938.1"/>
    </source>
</evidence>
<dbReference type="InterPro" id="IPR011250">
    <property type="entry name" value="OMP/PagP_B-barrel"/>
</dbReference>
<dbReference type="Proteomes" id="UP000093807">
    <property type="component" value="Unassembled WGS sequence"/>
</dbReference>
<dbReference type="SUPFAM" id="SSF56925">
    <property type="entry name" value="OMPA-like"/>
    <property type="match status" value="1"/>
</dbReference>
<feature type="domain" description="DUF6089" evidence="1">
    <location>
        <begin position="2"/>
        <end position="227"/>
    </location>
</feature>